<keyword evidence="20" id="KW-1185">Reference proteome</keyword>
<comment type="cofactor">
    <cofactor evidence="16 17">
        <name>Mg(2+)</name>
        <dbReference type="ChEBI" id="CHEBI:18420"/>
    </cofactor>
    <cofactor evidence="16 17">
        <name>Mn(2+)</name>
        <dbReference type="ChEBI" id="CHEBI:29035"/>
    </cofactor>
    <text evidence="16 17">Binds 1 Mg(2+) or Mn(2+) ion per subunit.</text>
</comment>
<evidence type="ECO:0000313" key="19">
    <source>
        <dbReference type="EMBL" id="VDN46362.1"/>
    </source>
</evidence>
<dbReference type="FunFam" id="3.40.718.10:FF:000028">
    <property type="entry name" value="3-isopropylmalate dehydrogenase"/>
    <property type="match status" value="1"/>
</dbReference>
<accession>A0A3P7RU88</accession>
<evidence type="ECO:0000256" key="7">
    <source>
        <dbReference type="ARBA" id="ARBA00022430"/>
    </source>
</evidence>
<feature type="binding site" evidence="16">
    <location>
        <position position="224"/>
    </location>
    <ligand>
        <name>Mg(2+)</name>
        <dbReference type="ChEBI" id="CHEBI:18420"/>
    </ligand>
</feature>
<evidence type="ECO:0000256" key="5">
    <source>
        <dbReference type="ARBA" id="ARBA00008319"/>
    </source>
</evidence>
<dbReference type="UniPathway" id="UPA00048">
    <property type="reaction ID" value="UER00072"/>
</dbReference>
<feature type="binding site" evidence="16">
    <location>
        <position position="224"/>
    </location>
    <ligand>
        <name>substrate</name>
    </ligand>
</feature>
<feature type="binding site" evidence="16">
    <location>
        <position position="106"/>
    </location>
    <ligand>
        <name>substrate</name>
    </ligand>
</feature>
<dbReference type="GO" id="GO:0000287">
    <property type="term" value="F:magnesium ion binding"/>
    <property type="evidence" value="ECO:0007669"/>
    <property type="project" value="InterPro"/>
</dbReference>
<gene>
    <name evidence="16 19" type="primary">leuB</name>
    <name evidence="19" type="ORF">PATL70BA_0506</name>
</gene>
<keyword evidence="10 16" id="KW-0479">Metal-binding</keyword>
<keyword evidence="16" id="KW-0464">Manganese</keyword>
<comment type="catalytic activity">
    <reaction evidence="1 16 17">
        <text>(2R,3S)-3-isopropylmalate + NAD(+) = 4-methyl-2-oxopentanoate + CO2 + NADH</text>
        <dbReference type="Rhea" id="RHEA:32271"/>
        <dbReference type="ChEBI" id="CHEBI:16526"/>
        <dbReference type="ChEBI" id="CHEBI:17865"/>
        <dbReference type="ChEBI" id="CHEBI:35121"/>
        <dbReference type="ChEBI" id="CHEBI:57540"/>
        <dbReference type="ChEBI" id="CHEBI:57945"/>
        <dbReference type="EC" id="1.1.1.85"/>
    </reaction>
</comment>
<dbReference type="Pfam" id="PF00180">
    <property type="entry name" value="Iso_dh"/>
    <property type="match status" value="1"/>
</dbReference>
<sequence length="357" mass="38382">MNYNIAVIKGDGIGPDIVDQALLVLDQVGEKFGHTFNYTEVLAGGAAIDAVGHSLPDETVTVCKASDAVILGAVGGPKWDSLTSGDRPEKALLGLRAALGLFANIRPAIMYNELRDACPLKDRIIGEDGIDIVVVRELTGGIYFGDRGHGFGDMGEYMYDTMKYSEKEVERIAIRAFEIARKRNKKVTSVDKANVLDNSKLWRKVVEKVALDYPDIELNHLYVDNAAMQLVINPKQFDVIVTGNMFGDILSDEASMITGSIGMLPSASLGESGIGMYEPIHGSAPDIAGQDKANPIATVLSIAMMLRYSFNLEAEADAVENAVAKVLEAGNRTGDIMSDGCTLVGTKKMGALLLEHL</sequence>
<keyword evidence="12 16" id="KW-0560">Oxidoreductase</keyword>
<feature type="site" description="Important for catalysis" evidence="16">
    <location>
        <position position="192"/>
    </location>
</feature>
<dbReference type="PROSITE" id="PS00470">
    <property type="entry name" value="IDH_IMDH"/>
    <property type="match status" value="1"/>
</dbReference>
<evidence type="ECO:0000259" key="18">
    <source>
        <dbReference type="SMART" id="SM01329"/>
    </source>
</evidence>
<proteinExistence type="inferred from homology"/>
<comment type="function">
    <text evidence="15 16 17">Catalyzes the oxidation of 3-carboxy-2-hydroxy-4-methylpentanoate (3-isopropylmalate) to 3-carboxy-4-methyl-2-oxopentanoate. The product decarboxylates to 4-methyl-2 oxopentanoate.</text>
</comment>
<comment type="pathway">
    <text evidence="4 16 17">Amino-acid biosynthesis; L-leucine biosynthesis; L-leucine from 3-methyl-2-oxobutanoate: step 3/4.</text>
</comment>
<dbReference type="PANTHER" id="PTHR42979">
    <property type="entry name" value="3-ISOPROPYLMALATE DEHYDROGENASE"/>
    <property type="match status" value="1"/>
</dbReference>
<dbReference type="GO" id="GO:0003862">
    <property type="term" value="F:3-isopropylmalate dehydrogenase activity"/>
    <property type="evidence" value="ECO:0007669"/>
    <property type="project" value="UniProtKB-UniRule"/>
</dbReference>
<feature type="site" description="Important for catalysis" evidence="16">
    <location>
        <position position="143"/>
    </location>
</feature>
<evidence type="ECO:0000256" key="16">
    <source>
        <dbReference type="HAMAP-Rule" id="MF_01033"/>
    </source>
</evidence>
<evidence type="ECO:0000256" key="11">
    <source>
        <dbReference type="ARBA" id="ARBA00022842"/>
    </source>
</evidence>
<evidence type="ECO:0000256" key="14">
    <source>
        <dbReference type="ARBA" id="ARBA00023304"/>
    </source>
</evidence>
<dbReference type="HAMAP" id="MF_01033">
    <property type="entry name" value="LeuB_type1"/>
    <property type="match status" value="1"/>
</dbReference>
<dbReference type="InterPro" id="IPR024084">
    <property type="entry name" value="IsoPropMal-DH-like_dom"/>
</dbReference>
<dbReference type="InterPro" id="IPR019818">
    <property type="entry name" value="IsoCit/isopropylmalate_DH_CS"/>
</dbReference>
<evidence type="ECO:0000256" key="3">
    <source>
        <dbReference type="ARBA" id="ARBA00004496"/>
    </source>
</evidence>
<comment type="subunit">
    <text evidence="6 16 17">Homodimer.</text>
</comment>
<dbReference type="KEGG" id="cbar:PATL70BA_0506"/>
<feature type="binding site" evidence="16">
    <location>
        <begin position="282"/>
        <end position="294"/>
    </location>
    <ligand>
        <name>NAD(+)</name>
        <dbReference type="ChEBI" id="CHEBI:57540"/>
    </ligand>
</feature>
<keyword evidence="13 16" id="KW-0520">NAD</keyword>
<dbReference type="EC" id="1.1.1.85" evidence="16"/>
<evidence type="ECO:0000256" key="10">
    <source>
        <dbReference type="ARBA" id="ARBA00022723"/>
    </source>
</evidence>
<evidence type="ECO:0000313" key="20">
    <source>
        <dbReference type="Proteomes" id="UP000279029"/>
    </source>
</evidence>
<feature type="binding site" evidence="16">
    <location>
        <position position="252"/>
    </location>
    <ligand>
        <name>Mg(2+)</name>
        <dbReference type="ChEBI" id="CHEBI:18420"/>
    </ligand>
</feature>
<dbReference type="NCBIfam" id="TIGR00169">
    <property type="entry name" value="leuB"/>
    <property type="match status" value="1"/>
</dbReference>
<comment type="subcellular location">
    <subcellularLocation>
        <location evidence="3 16">Cytoplasm</location>
    </subcellularLocation>
</comment>
<dbReference type="SMART" id="SM01329">
    <property type="entry name" value="Iso_dh"/>
    <property type="match status" value="1"/>
</dbReference>
<evidence type="ECO:0000256" key="12">
    <source>
        <dbReference type="ARBA" id="ARBA00023002"/>
    </source>
</evidence>
<dbReference type="Gene3D" id="3.40.718.10">
    <property type="entry name" value="Isopropylmalate Dehydrogenase"/>
    <property type="match status" value="1"/>
</dbReference>
<comment type="cofactor">
    <cofactor evidence="2">
        <name>Mn(2+)</name>
        <dbReference type="ChEBI" id="CHEBI:29035"/>
    </cofactor>
</comment>
<keyword evidence="11 16" id="KW-0460">Magnesium</keyword>
<keyword evidence="7 16" id="KW-0432">Leucine biosynthesis</keyword>
<comment type="similarity">
    <text evidence="5 16">Belongs to the isocitrate and isopropylmalate dehydrogenases family. LeuB type 1 subfamily.</text>
</comment>
<dbReference type="GO" id="GO:0009098">
    <property type="term" value="P:L-leucine biosynthetic process"/>
    <property type="evidence" value="ECO:0007669"/>
    <property type="project" value="UniProtKB-UniRule"/>
</dbReference>
<name>A0A3P7RU88_9FIRM</name>
<dbReference type="GO" id="GO:0051287">
    <property type="term" value="F:NAD binding"/>
    <property type="evidence" value="ECO:0007669"/>
    <property type="project" value="InterPro"/>
</dbReference>
<feature type="binding site" evidence="16">
    <location>
        <begin position="76"/>
        <end position="89"/>
    </location>
    <ligand>
        <name>NAD(+)</name>
        <dbReference type="ChEBI" id="CHEBI:57540"/>
    </ligand>
</feature>
<evidence type="ECO:0000256" key="17">
    <source>
        <dbReference type="RuleBase" id="RU004445"/>
    </source>
</evidence>
<protein>
    <recommendedName>
        <fullName evidence="16">3-isopropylmalate dehydrogenase</fullName>
        <ecNumber evidence="16">1.1.1.85</ecNumber>
    </recommendedName>
    <alternativeName>
        <fullName evidence="16">3-IPM-DH</fullName>
    </alternativeName>
    <alternativeName>
        <fullName evidence="16">Beta-IPM dehydrogenase</fullName>
        <shortName evidence="16">IMDH</shortName>
    </alternativeName>
</protein>
<evidence type="ECO:0000256" key="8">
    <source>
        <dbReference type="ARBA" id="ARBA00022490"/>
    </source>
</evidence>
<dbReference type="GO" id="GO:0005829">
    <property type="term" value="C:cytosol"/>
    <property type="evidence" value="ECO:0007669"/>
    <property type="project" value="TreeGrafter"/>
</dbReference>
<organism evidence="19 20">
    <name type="scientific">Petrocella atlantisensis</name>
    <dbReference type="NCBI Taxonomy" id="2173034"/>
    <lineage>
        <taxon>Bacteria</taxon>
        <taxon>Bacillati</taxon>
        <taxon>Bacillota</taxon>
        <taxon>Clostridia</taxon>
        <taxon>Lachnospirales</taxon>
        <taxon>Vallitaleaceae</taxon>
        <taxon>Petrocella</taxon>
    </lineage>
</organism>
<feature type="domain" description="Isopropylmalate dehydrogenase-like" evidence="18">
    <location>
        <begin position="4"/>
        <end position="353"/>
    </location>
</feature>
<dbReference type="SUPFAM" id="SSF53659">
    <property type="entry name" value="Isocitrate/Isopropylmalate dehydrogenase-like"/>
    <property type="match status" value="1"/>
</dbReference>
<evidence type="ECO:0000256" key="6">
    <source>
        <dbReference type="ARBA" id="ARBA00011738"/>
    </source>
</evidence>
<dbReference type="Proteomes" id="UP000279029">
    <property type="component" value="Chromosome"/>
</dbReference>
<feature type="binding site" evidence="16">
    <location>
        <position position="136"/>
    </location>
    <ligand>
        <name>substrate</name>
    </ligand>
</feature>
<dbReference type="AlphaFoldDB" id="A0A3P7RU88"/>
<reference evidence="19 20" key="1">
    <citation type="submission" date="2018-09" db="EMBL/GenBank/DDBJ databases">
        <authorList>
            <person name="Postec A."/>
        </authorList>
    </citation>
    <scope>NUCLEOTIDE SEQUENCE [LARGE SCALE GENOMIC DNA]</scope>
    <source>
        <strain evidence="19">70B-A</strain>
    </source>
</reference>
<dbReference type="RefSeq" id="WP_125135889.1">
    <property type="nucleotide sequence ID" value="NZ_LR130778.1"/>
</dbReference>
<feature type="binding site" evidence="16">
    <location>
        <position position="96"/>
    </location>
    <ligand>
        <name>substrate</name>
    </ligand>
</feature>
<dbReference type="EMBL" id="LR130778">
    <property type="protein sequence ID" value="VDN46362.1"/>
    <property type="molecule type" value="Genomic_DNA"/>
</dbReference>
<evidence type="ECO:0000256" key="2">
    <source>
        <dbReference type="ARBA" id="ARBA00001936"/>
    </source>
</evidence>
<evidence type="ECO:0000256" key="4">
    <source>
        <dbReference type="ARBA" id="ARBA00004762"/>
    </source>
</evidence>
<keyword evidence="14 16" id="KW-0100">Branched-chain amino acid biosynthesis</keyword>
<dbReference type="PANTHER" id="PTHR42979:SF1">
    <property type="entry name" value="3-ISOPROPYLMALATE DEHYDROGENASE"/>
    <property type="match status" value="1"/>
</dbReference>
<keyword evidence="9 16" id="KW-0028">Amino-acid biosynthesis</keyword>
<evidence type="ECO:0000256" key="1">
    <source>
        <dbReference type="ARBA" id="ARBA00000624"/>
    </source>
</evidence>
<keyword evidence="8 16" id="KW-0963">Cytoplasm</keyword>
<evidence type="ECO:0000256" key="9">
    <source>
        <dbReference type="ARBA" id="ARBA00022605"/>
    </source>
</evidence>
<evidence type="ECO:0000256" key="15">
    <source>
        <dbReference type="ARBA" id="ARBA00023577"/>
    </source>
</evidence>
<feature type="binding site" evidence="16">
    <location>
        <position position="248"/>
    </location>
    <ligand>
        <name>Mg(2+)</name>
        <dbReference type="ChEBI" id="CHEBI:18420"/>
    </ligand>
</feature>
<evidence type="ECO:0000256" key="13">
    <source>
        <dbReference type="ARBA" id="ARBA00023027"/>
    </source>
</evidence>
<dbReference type="OrthoDB" id="9806254at2"/>
<dbReference type="InterPro" id="IPR004429">
    <property type="entry name" value="Isopropylmalate_DH"/>
</dbReference>